<sequence length="225" mass="24481">MRTRRSHLAVIALSAVFTAAPLLAAGFNGGQGGGQQVLGELDEFELPHLLYMREEEKLARDVYIMMQEQWDAVLFGNVADSEQRHMDAVGDALDRYGLEDPASDRIGVFNDGILQSLYDTLVDQGAVGYQEALLAAALIEETDILDLRQALQDTIGNPDLEMLYSNLQRGSRNHLRAFVGEIERLGLVYAAQAMEQGEVDEILGQSMERGGNGGGQGGRGQGGRN</sequence>
<feature type="signal peptide" evidence="2">
    <location>
        <begin position="1"/>
        <end position="24"/>
    </location>
</feature>
<dbReference type="Proteomes" id="UP000019460">
    <property type="component" value="Unassembled WGS sequence"/>
</dbReference>
<keyword evidence="2" id="KW-0732">Signal</keyword>
<evidence type="ECO:0000313" key="5">
    <source>
        <dbReference type="Proteomes" id="UP000019460"/>
    </source>
</evidence>
<dbReference type="InterPro" id="IPR009078">
    <property type="entry name" value="Ferritin-like_SF"/>
</dbReference>
<feature type="region of interest" description="Disordered" evidence="1">
    <location>
        <begin position="205"/>
        <end position="225"/>
    </location>
</feature>
<dbReference type="eggNOG" id="COG4902">
    <property type="taxonomic scope" value="Bacteria"/>
</dbReference>
<organism evidence="4 5">
    <name type="scientific">Imhoffiella purpurea</name>
    <dbReference type="NCBI Taxonomy" id="1249627"/>
    <lineage>
        <taxon>Bacteria</taxon>
        <taxon>Pseudomonadati</taxon>
        <taxon>Pseudomonadota</taxon>
        <taxon>Gammaproteobacteria</taxon>
        <taxon>Chromatiales</taxon>
        <taxon>Chromatiaceae</taxon>
        <taxon>Imhoffiella</taxon>
    </lineage>
</organism>
<dbReference type="CDD" id="cd01048">
    <property type="entry name" value="Ferritin_like_AB2"/>
    <property type="match status" value="1"/>
</dbReference>
<protein>
    <recommendedName>
        <fullName evidence="3">DUF2202 domain-containing protein</fullName>
    </recommendedName>
</protein>
<accession>W9V9Z5</accession>
<dbReference type="Pfam" id="PF09968">
    <property type="entry name" value="DUF2202"/>
    <property type="match status" value="1"/>
</dbReference>
<feature type="domain" description="DUF2202" evidence="3">
    <location>
        <begin position="48"/>
        <end position="203"/>
    </location>
</feature>
<dbReference type="InterPro" id="IPR019243">
    <property type="entry name" value="DUF2202"/>
</dbReference>
<feature type="chain" id="PRO_5004930296" description="DUF2202 domain-containing protein" evidence="2">
    <location>
        <begin position="25"/>
        <end position="225"/>
    </location>
</feature>
<dbReference type="OrthoDB" id="9801086at2"/>
<keyword evidence="5" id="KW-1185">Reference proteome</keyword>
<dbReference type="AlphaFoldDB" id="W9V9Z5"/>
<dbReference type="InterPro" id="IPR012347">
    <property type="entry name" value="Ferritin-like"/>
</dbReference>
<dbReference type="SUPFAM" id="SSF47240">
    <property type="entry name" value="Ferritin-like"/>
    <property type="match status" value="1"/>
</dbReference>
<reference evidence="4 5" key="1">
    <citation type="submission" date="2012-11" db="EMBL/GenBank/DDBJ databases">
        <title>Genome assembly of Thiorhodococcus sp. AK35.</title>
        <authorList>
            <person name="Nupur N."/>
            <person name="Khatri I."/>
            <person name="Subramanian S."/>
            <person name="Pinnaka A."/>
        </authorList>
    </citation>
    <scope>NUCLEOTIDE SEQUENCE [LARGE SCALE GENOMIC DNA]</scope>
    <source>
        <strain evidence="4 5">AK35</strain>
    </source>
</reference>
<dbReference type="PATRIC" id="fig|1249627.3.peg.943"/>
<feature type="compositionally biased region" description="Gly residues" evidence="1">
    <location>
        <begin position="210"/>
        <end position="225"/>
    </location>
</feature>
<dbReference type="RefSeq" id="WP_043750160.1">
    <property type="nucleotide sequence ID" value="NZ_AONC01000012.1"/>
</dbReference>
<evidence type="ECO:0000259" key="3">
    <source>
        <dbReference type="Pfam" id="PF09968"/>
    </source>
</evidence>
<name>W9V9Z5_9GAMM</name>
<dbReference type="Gene3D" id="1.20.1260.10">
    <property type="match status" value="1"/>
</dbReference>
<proteinExistence type="predicted"/>
<evidence type="ECO:0000256" key="1">
    <source>
        <dbReference type="SAM" id="MobiDB-lite"/>
    </source>
</evidence>
<evidence type="ECO:0000313" key="4">
    <source>
        <dbReference type="EMBL" id="EXJ16413.1"/>
    </source>
</evidence>
<evidence type="ECO:0000256" key="2">
    <source>
        <dbReference type="SAM" id="SignalP"/>
    </source>
</evidence>
<dbReference type="EMBL" id="AONC01000012">
    <property type="protein sequence ID" value="EXJ16413.1"/>
    <property type="molecule type" value="Genomic_DNA"/>
</dbReference>
<comment type="caution">
    <text evidence="4">The sequence shown here is derived from an EMBL/GenBank/DDBJ whole genome shotgun (WGS) entry which is preliminary data.</text>
</comment>
<gene>
    <name evidence="4" type="ORF">D779_0347</name>
</gene>